<organism evidence="2 3">
    <name type="scientific">Pseudo-nitzschia multistriata</name>
    <dbReference type="NCBI Taxonomy" id="183589"/>
    <lineage>
        <taxon>Eukaryota</taxon>
        <taxon>Sar</taxon>
        <taxon>Stramenopiles</taxon>
        <taxon>Ochrophyta</taxon>
        <taxon>Bacillariophyta</taxon>
        <taxon>Bacillariophyceae</taxon>
        <taxon>Bacillariophycidae</taxon>
        <taxon>Bacillariales</taxon>
        <taxon>Bacillariaceae</taxon>
        <taxon>Pseudo-nitzschia</taxon>
    </lineage>
</organism>
<dbReference type="AlphaFoldDB" id="A0A448Z4Y9"/>
<evidence type="ECO:0000256" key="1">
    <source>
        <dbReference type="SAM" id="SignalP"/>
    </source>
</evidence>
<evidence type="ECO:0000313" key="2">
    <source>
        <dbReference type="EMBL" id="VEU37082.1"/>
    </source>
</evidence>
<keyword evidence="1" id="KW-0732">Signal</keyword>
<protein>
    <submittedName>
        <fullName evidence="2">Uncharacterized protein</fullName>
    </submittedName>
</protein>
<feature type="chain" id="PRO_5019329289" evidence="1">
    <location>
        <begin position="24"/>
        <end position="425"/>
    </location>
</feature>
<proteinExistence type="predicted"/>
<dbReference type="Proteomes" id="UP000291116">
    <property type="component" value="Unassembled WGS sequence"/>
</dbReference>
<keyword evidence="3" id="KW-1185">Reference proteome</keyword>
<feature type="signal peptide" evidence="1">
    <location>
        <begin position="1"/>
        <end position="23"/>
    </location>
</feature>
<reference evidence="2 3" key="1">
    <citation type="submission" date="2019-01" db="EMBL/GenBank/DDBJ databases">
        <authorList>
            <person name="Ferrante I. M."/>
        </authorList>
    </citation>
    <scope>NUCLEOTIDE SEQUENCE [LARGE SCALE GENOMIC DNA]</scope>
    <source>
        <strain evidence="2 3">B856</strain>
    </source>
</reference>
<dbReference type="OrthoDB" id="54176at2759"/>
<evidence type="ECO:0000313" key="3">
    <source>
        <dbReference type="Proteomes" id="UP000291116"/>
    </source>
</evidence>
<accession>A0A448Z4Y9</accession>
<sequence length="425" mass="47695">MLRPSVFELYALAIFVVSSSCQSASPFRQKNILSGGGNWKNILPKPRTGSAKNILRVTENSVNTVEKQTDATNSSLSSSSFFAWEASIDGPTGVASSNERSGPFSLTTEKFPRWLSRKRKTPTKLVSLSQEEQERIHQVVKEEEDQVVEMSREFVETWSEFLCRVPISLGILRCEKEIGGKYKKRFGKLPKIRLRRKNMKSKPSSNEACNADSMVSSSSLMARFVPFPVKLLEFGKVVESSSPSISSVQMSQKKHNEYDDNNLVVLGSWDIPLKGGTLILQDDVETASDQSTTSSNPDYLGKLTFTIAKTKQMEGDVHEHGGGDDASPQNSYKIMTGIVDYRPWLAGGGYTSDVEKTVDHKIWDALKANREATTRKLCHAFYLSTQSMVHAYVTWRFHNAWRQKLKANVRTTRSRTVENMEPLSK</sequence>
<gene>
    <name evidence="2" type="ORF">PSNMU_V1.4_AUG-EV-PASAV3_0039580</name>
</gene>
<name>A0A448Z4Y9_9STRA</name>
<dbReference type="PROSITE" id="PS51257">
    <property type="entry name" value="PROKAR_LIPOPROTEIN"/>
    <property type="match status" value="1"/>
</dbReference>
<dbReference type="EMBL" id="CAACVS010000114">
    <property type="protein sequence ID" value="VEU37082.1"/>
    <property type="molecule type" value="Genomic_DNA"/>
</dbReference>